<dbReference type="OrthoDB" id="262653at2759"/>
<feature type="domain" description="Receptor-type adenylate cyclase GRESAG 4.1/3 periplasmic binding protein-like" evidence="2">
    <location>
        <begin position="504"/>
        <end position="878"/>
    </location>
</feature>
<dbReference type="Proteomes" id="UP000419144">
    <property type="component" value="Unassembled WGS sequence"/>
</dbReference>
<keyword evidence="5" id="KW-1185">Reference proteome</keyword>
<feature type="domain" description="Receptor-type adenylate cyclase GRESAG 4.1/3 periplasmic binding protein-like" evidence="3">
    <location>
        <begin position="187"/>
        <end position="324"/>
    </location>
</feature>
<proteinExistence type="predicted"/>
<keyword evidence="4" id="KW-0675">Receptor</keyword>
<dbReference type="InterPro" id="IPR057398">
    <property type="entry name" value="GRESAG4.1/3_peripasmic_2"/>
</dbReference>
<dbReference type="VEuPathDB" id="TriTrypDB:LtaPh_1701381"/>
<keyword evidence="1" id="KW-1133">Transmembrane helix</keyword>
<evidence type="ECO:0000256" key="1">
    <source>
        <dbReference type="SAM" id="Phobius"/>
    </source>
</evidence>
<protein>
    <submittedName>
        <fullName evidence="4">Receptor-type adenylate cyclase, putative</fullName>
    </submittedName>
</protein>
<sequence length="899" mass="98273">MAGPTCRGTRCVDMGSRSHQCALEALRVFACGRGLRLVALAVLAVVAAVLCAARAAFADDETIYLLNATYSLDPSTERDAKAVWLGIDSALHASGYRTATGRPIEIVNPDPSVDQSDIIAVVQKALVSYPTLLGVIGPYMDTLLSTVMKSDAFEGNDLMFLAPFTGSNDVRVWNDNVYFTRGDARTEMTVILTYTLKKLRVRRTAFMYLTGALFGDREYGMLVSVLSSLSLDPPFVYAAPYSKRNTDVNTTAFDAMADTHPQVVIVWGMPGEQVVKFLQAVLTDPRTSSAYIISCFALQRTVFQVYYDLAMDGKLTPVDGQILSSATSFPLTGPASAHLKLFKAQMADYMLETGRVDPSLWADEAEAVRQYGSKGRDAAPLDSVAAAGTFFEEHPSTVQRMLAGWLAGSLIVQTLKQHTVQMNRTAYKASLFDQARYVVGRDVVLGDYGGPCTRISEFLGAVCNCNQGGRAALLQYLQKAAWTYVRDVVVKYEPSSCYLNESALPKPLNIVLLNFSDYPNLMKAAEQMNKVIPLAIRKDRMDFPEFNTAMLSVTRTTAQSVLDSEFLNYSVGAVTGPVLRSMDLSRLLVISPVFNRPNTLVEKQNYLFLMPTLEQEMYILYSQMSSLRNGMPIGETVNLIFHGYKSADVKIISAVARKTAATFNLPDPSAKTVSSETSVATSLASDMINLVLGLTADDVNGIIEFLSKNPSAIVIISFVDLAHEYDSLIAAFSQVPTSVQARLITFSSLPLWSDTSLSAQEAHPLLKLFNAIFSEPKDHTPALLRDLLSIVFIQAVAHGDGAFARPNSLQESAYKKGVVSAYSMTLGRFTWNCTTTTSGEECEYKNYGAQDIAMLSVQRMLDPTVPRVSPPSTPTMEYLPREKSSLLTPAQRNGLIAAP</sequence>
<organism evidence="4 5">
    <name type="scientific">Leishmania tarentolae</name>
    <name type="common">Sauroleishmania tarentolae</name>
    <dbReference type="NCBI Taxonomy" id="5689"/>
    <lineage>
        <taxon>Eukaryota</taxon>
        <taxon>Discoba</taxon>
        <taxon>Euglenozoa</taxon>
        <taxon>Kinetoplastea</taxon>
        <taxon>Metakinetoplastina</taxon>
        <taxon>Trypanosomatida</taxon>
        <taxon>Trypanosomatidae</taxon>
        <taxon>Leishmaniinae</taxon>
        <taxon>Leishmania</taxon>
        <taxon>lizard Leishmania</taxon>
    </lineage>
</organism>
<dbReference type="Gene3D" id="3.40.50.2300">
    <property type="match status" value="2"/>
</dbReference>
<keyword evidence="1" id="KW-0472">Membrane</keyword>
<evidence type="ECO:0000259" key="2">
    <source>
        <dbReference type="Pfam" id="PF25493"/>
    </source>
</evidence>
<reference evidence="4" key="1">
    <citation type="submission" date="2019-11" db="EMBL/GenBank/DDBJ databases">
        <title>Leishmania tarentolae CDS.</title>
        <authorList>
            <person name="Goto Y."/>
            <person name="Yamagishi J."/>
        </authorList>
    </citation>
    <scope>NUCLEOTIDE SEQUENCE [LARGE SCALE GENOMIC DNA]</scope>
    <source>
        <strain evidence="4">Parrot Tar II</strain>
    </source>
</reference>
<dbReference type="EMBL" id="BLBS01000021">
    <property type="protein sequence ID" value="GET87568.1"/>
    <property type="molecule type" value="Genomic_DNA"/>
</dbReference>
<dbReference type="Pfam" id="PF25495">
    <property type="entry name" value="Peripla_BP_A-cyclase_1"/>
    <property type="match status" value="1"/>
</dbReference>
<dbReference type="AlphaFoldDB" id="A0A640KE41"/>
<keyword evidence="1" id="KW-0812">Transmembrane</keyword>
<gene>
    <name evidence="4" type="ORF">LtaPh_1701381</name>
</gene>
<dbReference type="InterPro" id="IPR028082">
    <property type="entry name" value="Peripla_BP_I"/>
</dbReference>
<dbReference type="InterPro" id="IPR057399">
    <property type="entry name" value="GRESAG4.1/3_peripasmic_1"/>
</dbReference>
<evidence type="ECO:0000313" key="4">
    <source>
        <dbReference type="EMBL" id="GET87568.1"/>
    </source>
</evidence>
<accession>A0A640KE41</accession>
<feature type="transmembrane region" description="Helical" evidence="1">
    <location>
        <begin position="37"/>
        <end position="57"/>
    </location>
</feature>
<comment type="caution">
    <text evidence="4">The sequence shown here is derived from an EMBL/GenBank/DDBJ whole genome shotgun (WGS) entry which is preliminary data.</text>
</comment>
<dbReference type="SUPFAM" id="SSF53822">
    <property type="entry name" value="Periplasmic binding protein-like I"/>
    <property type="match status" value="1"/>
</dbReference>
<evidence type="ECO:0000259" key="3">
    <source>
        <dbReference type="Pfam" id="PF25495"/>
    </source>
</evidence>
<name>A0A640KE41_LEITA</name>
<evidence type="ECO:0000313" key="5">
    <source>
        <dbReference type="Proteomes" id="UP000419144"/>
    </source>
</evidence>
<dbReference type="Pfam" id="PF25493">
    <property type="entry name" value="Peripla_BP_A-cyclase"/>
    <property type="match status" value="1"/>
</dbReference>